<dbReference type="HOGENOM" id="CLU_3390699_0_0_9"/>
<accession>A0A0C5QGM8</accession>
<proteinExistence type="predicted"/>
<gene>
    <name evidence="1" type="ORF">JBW_01230</name>
</gene>
<organism evidence="1 2">
    <name type="scientific">Pelosinus fermentans JBW45</name>
    <dbReference type="NCBI Taxonomy" id="1192197"/>
    <lineage>
        <taxon>Bacteria</taxon>
        <taxon>Bacillati</taxon>
        <taxon>Bacillota</taxon>
        <taxon>Negativicutes</taxon>
        <taxon>Selenomonadales</taxon>
        <taxon>Sporomusaceae</taxon>
        <taxon>Pelosinus</taxon>
    </lineage>
</organism>
<dbReference type="KEGG" id="pft:JBW_01230"/>
<reference evidence="1 2" key="1">
    <citation type="journal article" date="2015" name="Genome Announc.">
        <title>Complete Genome Sequence of Pelosinus fermentans JBW45, a Member of a Remarkably Competitive Group of Negativicutes in the Firmicutes Phylum.</title>
        <authorList>
            <person name="De Leon K.B."/>
            <person name="Utturkar S.M."/>
            <person name="Camilleri L.B."/>
            <person name="Elias D.A."/>
            <person name="Arkin A.P."/>
            <person name="Fields M.W."/>
            <person name="Brown S.D."/>
            <person name="Wall J.D."/>
        </authorList>
    </citation>
    <scope>NUCLEOTIDE SEQUENCE [LARGE SCALE GENOMIC DNA]</scope>
    <source>
        <strain evidence="1 2">JBW45</strain>
    </source>
</reference>
<dbReference type="EMBL" id="CP010978">
    <property type="protein sequence ID" value="AJQ26582.1"/>
    <property type="molecule type" value="Genomic_DNA"/>
</dbReference>
<dbReference type="Proteomes" id="UP000005361">
    <property type="component" value="Chromosome"/>
</dbReference>
<evidence type="ECO:0000313" key="1">
    <source>
        <dbReference type="EMBL" id="AJQ26582.1"/>
    </source>
</evidence>
<dbReference type="AlphaFoldDB" id="A0A0C5QGM8"/>
<sequence>MDFIVSLSAPPFFEVTEKSSILIRLFMINYCI</sequence>
<evidence type="ECO:0000313" key="2">
    <source>
        <dbReference type="Proteomes" id="UP000005361"/>
    </source>
</evidence>
<name>A0A0C5QGM8_9FIRM</name>
<reference evidence="2" key="2">
    <citation type="submission" date="2015-02" db="EMBL/GenBank/DDBJ databases">
        <title>Complete Genome Sequence of Pelosinus fermentans JBW45.</title>
        <authorList>
            <person name="De Leon K.B."/>
            <person name="Utturkar S.M."/>
            <person name="Camilleri L.B."/>
            <person name="Arkin A.P."/>
            <person name="Fields M.W."/>
            <person name="Brown S.D."/>
            <person name="Wall J.D."/>
        </authorList>
    </citation>
    <scope>NUCLEOTIDE SEQUENCE [LARGE SCALE GENOMIC DNA]</scope>
    <source>
        <strain evidence="2">JBW45</strain>
    </source>
</reference>
<protein>
    <submittedName>
        <fullName evidence="1">Uncharacterized protein</fullName>
    </submittedName>
</protein>